<name>A0A1L7V2Q3_FUSPR</name>
<protein>
    <submittedName>
        <fullName evidence="1">Uncharacterized protein</fullName>
    </submittedName>
</protein>
<accession>A0A1L7V2Q3</accession>
<comment type="caution">
    <text evidence="1">The sequence shown here is derived from an EMBL/GenBank/DDBJ whole genome shotgun (WGS) entry which is preliminary data.</text>
</comment>
<dbReference type="GeneID" id="42045580"/>
<keyword evidence="2" id="KW-1185">Reference proteome</keyword>
<sequence>MAAKKLPCLRAYICVCLCVGPCIPESNMMIPISIMLSLNDTPGKKSLGAD</sequence>
<dbReference type="RefSeq" id="XP_031075780.1">
    <property type="nucleotide sequence ID" value="XM_031223614.1"/>
</dbReference>
<evidence type="ECO:0000313" key="2">
    <source>
        <dbReference type="Proteomes" id="UP000183971"/>
    </source>
</evidence>
<proteinExistence type="predicted"/>
<evidence type="ECO:0000313" key="1">
    <source>
        <dbReference type="EMBL" id="CZR35187.1"/>
    </source>
</evidence>
<dbReference type="VEuPathDB" id="FungiDB:FPRO_00691"/>
<reference evidence="2" key="1">
    <citation type="journal article" date="2016" name="Genome Biol. Evol.">
        <title>Comparative 'omics' of the Fusarium fujikuroi species complex highlights differences in genetic potential and metabolite synthesis.</title>
        <authorList>
            <person name="Niehaus E.-M."/>
            <person name="Muensterkoetter M."/>
            <person name="Proctor R.H."/>
            <person name="Brown D.W."/>
            <person name="Sharon A."/>
            <person name="Idan Y."/>
            <person name="Oren-Young L."/>
            <person name="Sieber C.M."/>
            <person name="Novak O."/>
            <person name="Pencik A."/>
            <person name="Tarkowska D."/>
            <person name="Hromadova K."/>
            <person name="Freeman S."/>
            <person name="Maymon M."/>
            <person name="Elazar M."/>
            <person name="Youssef S.A."/>
            <person name="El-Shabrawy E.S.M."/>
            <person name="Shalaby A.B.A."/>
            <person name="Houterman P."/>
            <person name="Brock N.L."/>
            <person name="Burkhardt I."/>
            <person name="Tsavkelova E.A."/>
            <person name="Dickschat J.S."/>
            <person name="Galuszka P."/>
            <person name="Gueldener U."/>
            <person name="Tudzynski B."/>
        </authorList>
    </citation>
    <scope>NUCLEOTIDE SEQUENCE [LARGE SCALE GENOMIC DNA]</scope>
    <source>
        <strain evidence="2">ET1</strain>
    </source>
</reference>
<gene>
    <name evidence="1" type="ORF">FPRO_00691</name>
</gene>
<organism evidence="1 2">
    <name type="scientific">Fusarium proliferatum (strain ET1)</name>
    <name type="common">Orchid endophyte fungus</name>
    <dbReference type="NCBI Taxonomy" id="1227346"/>
    <lineage>
        <taxon>Eukaryota</taxon>
        <taxon>Fungi</taxon>
        <taxon>Dikarya</taxon>
        <taxon>Ascomycota</taxon>
        <taxon>Pezizomycotina</taxon>
        <taxon>Sordariomycetes</taxon>
        <taxon>Hypocreomycetidae</taxon>
        <taxon>Hypocreales</taxon>
        <taxon>Nectriaceae</taxon>
        <taxon>Fusarium</taxon>
        <taxon>Fusarium fujikuroi species complex</taxon>
    </lineage>
</organism>
<dbReference type="Proteomes" id="UP000183971">
    <property type="component" value="Unassembled WGS sequence"/>
</dbReference>
<dbReference type="AlphaFoldDB" id="A0A1L7V2Q3"/>
<dbReference type="EMBL" id="FJOF01000001">
    <property type="protein sequence ID" value="CZR35187.1"/>
    <property type="molecule type" value="Genomic_DNA"/>
</dbReference>